<proteinExistence type="predicted"/>
<accession>A0ABU2JXC2</accession>
<dbReference type="Proteomes" id="UP001183410">
    <property type="component" value="Unassembled WGS sequence"/>
</dbReference>
<organism evidence="1 2">
    <name type="scientific">Streptomyces chisholmiae</name>
    <dbReference type="NCBI Taxonomy" id="3075540"/>
    <lineage>
        <taxon>Bacteria</taxon>
        <taxon>Bacillati</taxon>
        <taxon>Actinomycetota</taxon>
        <taxon>Actinomycetes</taxon>
        <taxon>Kitasatosporales</taxon>
        <taxon>Streptomycetaceae</taxon>
        <taxon>Streptomyces</taxon>
    </lineage>
</organism>
<dbReference type="RefSeq" id="WP_311669681.1">
    <property type="nucleotide sequence ID" value="NZ_JAVREO010000018.1"/>
</dbReference>
<reference evidence="2" key="1">
    <citation type="submission" date="2023-07" db="EMBL/GenBank/DDBJ databases">
        <title>30 novel species of actinomycetes from the DSMZ collection.</title>
        <authorList>
            <person name="Nouioui I."/>
        </authorList>
    </citation>
    <scope>NUCLEOTIDE SEQUENCE [LARGE SCALE GENOMIC DNA]</scope>
    <source>
        <strain evidence="2">DSM 44915</strain>
    </source>
</reference>
<sequence length="67" mass="7107">MVRRHYRVAAGSGRVLGAFDAHAAHPYDRRPLGDGTWLTTDASGHPVRWFEPAGPERAVSPGGTGPG</sequence>
<keyword evidence="2" id="KW-1185">Reference proteome</keyword>
<gene>
    <name evidence="1" type="ORF">RM844_25260</name>
</gene>
<dbReference type="EMBL" id="JAVREO010000018">
    <property type="protein sequence ID" value="MDT0269597.1"/>
    <property type="molecule type" value="Genomic_DNA"/>
</dbReference>
<protein>
    <submittedName>
        <fullName evidence="1">Uncharacterized protein</fullName>
    </submittedName>
</protein>
<comment type="caution">
    <text evidence="1">The sequence shown here is derived from an EMBL/GenBank/DDBJ whole genome shotgun (WGS) entry which is preliminary data.</text>
</comment>
<name>A0ABU2JXC2_9ACTN</name>
<evidence type="ECO:0000313" key="2">
    <source>
        <dbReference type="Proteomes" id="UP001183410"/>
    </source>
</evidence>
<evidence type="ECO:0000313" key="1">
    <source>
        <dbReference type="EMBL" id="MDT0269597.1"/>
    </source>
</evidence>